<feature type="transmembrane region" description="Helical" evidence="5">
    <location>
        <begin position="43"/>
        <end position="62"/>
    </location>
</feature>
<sequence>MPDLPKPGAAARGLRRAVASTGLPGTGYAPGASIDRLTTSMPAIVQIVIAVVISFSISRYLLGHPAPVTAVTVTISSLGFMRDARPLRVVETALGVTLGIALSEAIVLGFGQGVWQLALALGVTLTVARLLSPAASFAIVAGVQSVLVAVLPVQAGGPFTRTIDGVIGGTIALLCTALIPRDPRRGALRDAKRFLSAYIDVVASLVAVLRVGSETETDRVLEQARRTQPLVDSWRTSLDSAMAVARISPFLRKHLTELQRQHVMQQNMDLAMRNLRVVTRRLAVLDRDGRPRPEIAELLSGVVSSVNLLSQSLAEPELVPLVRQNLILIAVRLHPAKLLPGQPLAETSVVFAMRPLVMDLLMASGLSADEARAAMPDMSI</sequence>
<reference evidence="8" key="1">
    <citation type="submission" date="2017-04" db="EMBL/GenBank/DDBJ databases">
        <authorList>
            <person name="Varghese N."/>
            <person name="Submissions S."/>
        </authorList>
    </citation>
    <scope>NUCLEOTIDE SEQUENCE [LARGE SCALE GENOMIC DNA]</scope>
    <source>
        <strain evidence="8">VKM Ac-2510</strain>
    </source>
</reference>
<accession>A0A1X7JTP5</accession>
<evidence type="ECO:0000256" key="3">
    <source>
        <dbReference type="ARBA" id="ARBA00022989"/>
    </source>
</evidence>
<evidence type="ECO:0000256" key="1">
    <source>
        <dbReference type="ARBA" id="ARBA00004141"/>
    </source>
</evidence>
<evidence type="ECO:0000313" key="8">
    <source>
        <dbReference type="Proteomes" id="UP000193244"/>
    </source>
</evidence>
<protein>
    <submittedName>
        <fullName evidence="7">Uncharacterized membrane protein YgaE, UPF0421/DUF939 family</fullName>
    </submittedName>
</protein>
<dbReference type="EMBL" id="FXAY01000002">
    <property type="protein sequence ID" value="SMG31766.1"/>
    <property type="molecule type" value="Genomic_DNA"/>
</dbReference>
<evidence type="ECO:0000259" key="6">
    <source>
        <dbReference type="Pfam" id="PF13515"/>
    </source>
</evidence>
<dbReference type="Proteomes" id="UP000193244">
    <property type="component" value="Unassembled WGS sequence"/>
</dbReference>
<dbReference type="RefSeq" id="WP_244894689.1">
    <property type="nucleotide sequence ID" value="NZ_FXAY01000002.1"/>
</dbReference>
<keyword evidence="4 5" id="KW-0472">Membrane</keyword>
<proteinExistence type="predicted"/>
<evidence type="ECO:0000256" key="5">
    <source>
        <dbReference type="SAM" id="Phobius"/>
    </source>
</evidence>
<dbReference type="STRING" id="150121.SAMN06296010_1841"/>
<dbReference type="InterPro" id="IPR049453">
    <property type="entry name" value="Memb_transporter_dom"/>
</dbReference>
<feature type="transmembrane region" description="Helical" evidence="5">
    <location>
        <begin position="138"/>
        <end position="156"/>
    </location>
</feature>
<feature type="domain" description="Integral membrane bound transporter" evidence="6">
    <location>
        <begin position="60"/>
        <end position="175"/>
    </location>
</feature>
<gene>
    <name evidence="7" type="ORF">SAMN06296010_1841</name>
</gene>
<evidence type="ECO:0000256" key="2">
    <source>
        <dbReference type="ARBA" id="ARBA00022692"/>
    </source>
</evidence>
<organism evidence="7 8">
    <name type="scientific">Agreia pratensis</name>
    <dbReference type="NCBI Taxonomy" id="150121"/>
    <lineage>
        <taxon>Bacteria</taxon>
        <taxon>Bacillati</taxon>
        <taxon>Actinomycetota</taxon>
        <taxon>Actinomycetes</taxon>
        <taxon>Micrococcales</taxon>
        <taxon>Microbacteriaceae</taxon>
        <taxon>Agreia</taxon>
    </lineage>
</organism>
<evidence type="ECO:0000256" key="4">
    <source>
        <dbReference type="ARBA" id="ARBA00023136"/>
    </source>
</evidence>
<dbReference type="Pfam" id="PF13515">
    <property type="entry name" value="FUSC_2"/>
    <property type="match status" value="1"/>
</dbReference>
<keyword evidence="2 5" id="KW-0812">Transmembrane</keyword>
<dbReference type="GO" id="GO:0016020">
    <property type="term" value="C:membrane"/>
    <property type="evidence" value="ECO:0007669"/>
    <property type="project" value="UniProtKB-SubCell"/>
</dbReference>
<keyword evidence="3 5" id="KW-1133">Transmembrane helix</keyword>
<feature type="transmembrane region" description="Helical" evidence="5">
    <location>
        <begin position="89"/>
        <end position="108"/>
    </location>
</feature>
<name>A0A1X7JTP5_9MICO</name>
<keyword evidence="8" id="KW-1185">Reference proteome</keyword>
<dbReference type="AlphaFoldDB" id="A0A1X7JTP5"/>
<comment type="subcellular location">
    <subcellularLocation>
        <location evidence="1">Membrane</location>
        <topology evidence="1">Multi-pass membrane protein</topology>
    </subcellularLocation>
</comment>
<evidence type="ECO:0000313" key="7">
    <source>
        <dbReference type="EMBL" id="SMG31766.1"/>
    </source>
</evidence>